<reference evidence="4 5" key="1">
    <citation type="submission" date="2016-08" db="EMBL/GenBank/DDBJ databases">
        <title>Genomes of anaerobic fungi encode conserved fungal cellulosomes for biomass hydrolysis.</title>
        <authorList>
            <consortium name="DOE Joint Genome Institute"/>
            <person name="Haitjema C.H."/>
            <person name="Gilmore S.P."/>
            <person name="Henske J.K."/>
            <person name="Solomon K.V."/>
            <person name="De Groot R."/>
            <person name="Kuo A."/>
            <person name="Mondo S.J."/>
            <person name="Salamov A.A."/>
            <person name="Labutti K."/>
            <person name="Zhao Z."/>
            <person name="Chiniquy J."/>
            <person name="Barry K."/>
            <person name="Brewer H.M."/>
            <person name="Purvine S.O."/>
            <person name="Wright A.T."/>
            <person name="Boxma B."/>
            <person name="Van Alen T."/>
            <person name="Hackstein J.H."/>
            <person name="Baker S.E."/>
            <person name="Grigoriev I.V."/>
            <person name="O'Malley M.A."/>
        </authorList>
    </citation>
    <scope>NUCLEOTIDE SEQUENCE [LARGE SCALE GENOMIC DNA]</scope>
    <source>
        <strain evidence="5">finn</strain>
    </source>
</reference>
<accession>A0A1Y1VNI2</accession>
<comment type="caution">
    <text evidence="4">The sequence shown here is derived from an EMBL/GenBank/DDBJ whole genome shotgun (WGS) entry which is preliminary data.</text>
</comment>
<keyword evidence="2 3" id="KW-0040">ANK repeat</keyword>
<dbReference type="SMART" id="SM00248">
    <property type="entry name" value="ANK"/>
    <property type="match status" value="10"/>
</dbReference>
<dbReference type="PANTHER" id="PTHR24198">
    <property type="entry name" value="ANKYRIN REPEAT AND PROTEIN KINASE DOMAIN-CONTAINING PROTEIN"/>
    <property type="match status" value="1"/>
</dbReference>
<evidence type="ECO:0000313" key="5">
    <source>
        <dbReference type="Proteomes" id="UP000193719"/>
    </source>
</evidence>
<dbReference type="Gene3D" id="1.25.40.20">
    <property type="entry name" value="Ankyrin repeat-containing domain"/>
    <property type="match status" value="3"/>
</dbReference>
<evidence type="ECO:0000256" key="2">
    <source>
        <dbReference type="ARBA" id="ARBA00023043"/>
    </source>
</evidence>
<evidence type="ECO:0000256" key="1">
    <source>
        <dbReference type="ARBA" id="ARBA00022737"/>
    </source>
</evidence>
<gene>
    <name evidence="4" type="ORF">BCR36DRAFT_579375</name>
</gene>
<dbReference type="OrthoDB" id="10653542at2759"/>
<dbReference type="PANTHER" id="PTHR24198:SF165">
    <property type="entry name" value="ANKYRIN REPEAT-CONTAINING PROTEIN-RELATED"/>
    <property type="match status" value="1"/>
</dbReference>
<evidence type="ECO:0000313" key="4">
    <source>
        <dbReference type="EMBL" id="ORX59930.1"/>
    </source>
</evidence>
<sequence>MEKVFTRIFPIARNKNNEGILIEGMKLGIKKILTSYIDVSTFFYQLEEVILVLSQFNVKDVMKFLLEMFFKKGELNYGKEPDNFFNKYIVKFNDSKLLSLLLNVAIKVSDFEWVKLLLNNMKLKSTININEKDRNNEYPIFVALNHVTRYNDHIDIFNYLIELGADITVTDKFGITLLEVAIRNKKYKAVHYLLKHGIINYEINKNYSPMVNAIYQNDINTVTTILAKKTKNSKDDSPPTKKIRYQYDKYEYPPLVMAYLLHRDEIFKKLLECSDINLNELDINGCSLLHYVILKEDIETLHTLIKRGVRMDYQENDRCIGHYLSDIVLSIGNKEILSIILSSNNKNQIIHELNEYDETPLITLLKINTNLMDSNFKIDIFKYLVDCGASMEVKERNDRPLFYCVLDLASTEEENALLIVQYMIDQKYDIKNIMDETYLSPLNCAIEKGSFALMRLLLDNGADCFCWRTERNSISSLAFAISNGYIEPTKYLIQYLNEKNKSLQRYTGVSKISLINSIENPKTRITMLEYFLKSGLISLKHLKPSRVIQMVKHYDTMEETYDLFFKHGLDINFVDGIDGTLITNAIEESKDALLDYFLKKKINLSLYCYNSQFIEYIIKKNHFKIFKQLIQRKLPYSQIGLIVLAIKLKNFPISKYLIQRMNNMNETDKETILFYITKHKENRTFYYRMYKLLNNQYKKCLKRYE</sequence>
<dbReference type="InterPro" id="IPR036770">
    <property type="entry name" value="Ankyrin_rpt-contain_sf"/>
</dbReference>
<dbReference type="InterPro" id="IPR002110">
    <property type="entry name" value="Ankyrin_rpt"/>
</dbReference>
<dbReference type="PROSITE" id="PS50088">
    <property type="entry name" value="ANK_REPEAT"/>
    <property type="match status" value="1"/>
</dbReference>
<dbReference type="EMBL" id="MCFH01000002">
    <property type="protein sequence ID" value="ORX59930.1"/>
    <property type="molecule type" value="Genomic_DNA"/>
</dbReference>
<dbReference type="SUPFAM" id="SSF48403">
    <property type="entry name" value="Ankyrin repeat"/>
    <property type="match status" value="2"/>
</dbReference>
<reference evidence="4 5" key="2">
    <citation type="submission" date="2016-08" db="EMBL/GenBank/DDBJ databases">
        <title>Pervasive Adenine N6-methylation of Active Genes in Fungi.</title>
        <authorList>
            <consortium name="DOE Joint Genome Institute"/>
            <person name="Mondo S.J."/>
            <person name="Dannebaum R.O."/>
            <person name="Kuo R.C."/>
            <person name="Labutti K."/>
            <person name="Haridas S."/>
            <person name="Kuo A."/>
            <person name="Salamov A."/>
            <person name="Ahrendt S.R."/>
            <person name="Lipzen A."/>
            <person name="Sullivan W."/>
            <person name="Andreopoulos W.B."/>
            <person name="Clum A."/>
            <person name="Lindquist E."/>
            <person name="Daum C."/>
            <person name="Ramamoorthy G.K."/>
            <person name="Gryganskyi A."/>
            <person name="Culley D."/>
            <person name="Magnuson J.K."/>
            <person name="James T.Y."/>
            <person name="O'Malley M.A."/>
            <person name="Stajich J.E."/>
            <person name="Spatafora J.W."/>
            <person name="Visel A."/>
            <person name="Grigoriev I.V."/>
        </authorList>
    </citation>
    <scope>NUCLEOTIDE SEQUENCE [LARGE SCALE GENOMIC DNA]</scope>
    <source>
        <strain evidence="5">finn</strain>
    </source>
</reference>
<name>A0A1Y1VNI2_9FUNG</name>
<dbReference type="Pfam" id="PF12796">
    <property type="entry name" value="Ank_2"/>
    <property type="match status" value="2"/>
</dbReference>
<keyword evidence="1" id="KW-0677">Repeat</keyword>
<dbReference type="Proteomes" id="UP000193719">
    <property type="component" value="Unassembled WGS sequence"/>
</dbReference>
<feature type="repeat" description="ANK" evidence="3">
    <location>
        <begin position="284"/>
        <end position="316"/>
    </location>
</feature>
<proteinExistence type="predicted"/>
<dbReference type="AlphaFoldDB" id="A0A1Y1VNI2"/>
<protein>
    <submittedName>
        <fullName evidence="4">Ankyrin</fullName>
    </submittedName>
</protein>
<organism evidence="4 5">
    <name type="scientific">Piromyces finnis</name>
    <dbReference type="NCBI Taxonomy" id="1754191"/>
    <lineage>
        <taxon>Eukaryota</taxon>
        <taxon>Fungi</taxon>
        <taxon>Fungi incertae sedis</taxon>
        <taxon>Chytridiomycota</taxon>
        <taxon>Chytridiomycota incertae sedis</taxon>
        <taxon>Neocallimastigomycetes</taxon>
        <taxon>Neocallimastigales</taxon>
        <taxon>Neocallimastigaceae</taxon>
        <taxon>Piromyces</taxon>
    </lineage>
</organism>
<evidence type="ECO:0000256" key="3">
    <source>
        <dbReference type="PROSITE-ProRule" id="PRU00023"/>
    </source>
</evidence>
<dbReference type="STRING" id="1754191.A0A1Y1VNI2"/>
<keyword evidence="5" id="KW-1185">Reference proteome</keyword>